<dbReference type="InterPro" id="IPR000923">
    <property type="entry name" value="BlueCu_1"/>
</dbReference>
<dbReference type="OrthoDB" id="9808161at2"/>
<dbReference type="CDD" id="cd13922">
    <property type="entry name" value="Azurin"/>
    <property type="match status" value="1"/>
</dbReference>
<dbReference type="InterPro" id="IPR014068">
    <property type="entry name" value="Azurin"/>
</dbReference>
<evidence type="ECO:0000256" key="4">
    <source>
        <dbReference type="ARBA" id="ARBA00023008"/>
    </source>
</evidence>
<name>A0A4V3D1K3_9SPHI</name>
<dbReference type="PROSITE" id="PS00196">
    <property type="entry name" value="COPPER_BLUE"/>
    <property type="match status" value="1"/>
</dbReference>
<keyword evidence="1" id="KW-0813">Transport</keyword>
<gene>
    <name evidence="6" type="ORF">ATK78_0646</name>
</gene>
<protein>
    <submittedName>
        <fullName evidence="6">Azurin</fullName>
    </submittedName>
</protein>
<organism evidence="6 7">
    <name type="scientific">Pedobacter metabolipauper</name>
    <dbReference type="NCBI Taxonomy" id="425513"/>
    <lineage>
        <taxon>Bacteria</taxon>
        <taxon>Pseudomonadati</taxon>
        <taxon>Bacteroidota</taxon>
        <taxon>Sphingobacteriia</taxon>
        <taxon>Sphingobacteriales</taxon>
        <taxon>Sphingobacteriaceae</taxon>
        <taxon>Pedobacter</taxon>
    </lineage>
</organism>
<evidence type="ECO:0000313" key="6">
    <source>
        <dbReference type="EMBL" id="TDQ11523.1"/>
    </source>
</evidence>
<dbReference type="PANTHER" id="PTHR38439:SF2">
    <property type="entry name" value="OUTER MEMBRANE PROTEIN H.8"/>
    <property type="match status" value="1"/>
</dbReference>
<evidence type="ECO:0000256" key="1">
    <source>
        <dbReference type="ARBA" id="ARBA00022448"/>
    </source>
</evidence>
<dbReference type="AlphaFoldDB" id="A0A4V3D1K3"/>
<dbReference type="RefSeq" id="WP_133574592.1">
    <property type="nucleotide sequence ID" value="NZ_SNYC01000003.1"/>
</dbReference>
<sequence>MKTSIKILGFLLAATTIVSCGSEEKKTVTTTDSSATATAEAAAPDLTTPTELILAGSDKMQYNVTELTAVAGKPIKLTFKNIGTMPKTAMGHNVVILKPGTDAAAFAMKALEAKDTDYIPASEAGSIIAHTKLLGGGEEDVIEFTIAEKGNYEFICSFPGHSSVMKGILTVE</sequence>
<evidence type="ECO:0000256" key="2">
    <source>
        <dbReference type="ARBA" id="ARBA00022723"/>
    </source>
</evidence>
<accession>A0A4V3D1K3</accession>
<dbReference type="PROSITE" id="PS51257">
    <property type="entry name" value="PROKAR_LIPOPROTEIN"/>
    <property type="match status" value="1"/>
</dbReference>
<keyword evidence="2" id="KW-0479">Metal-binding</keyword>
<dbReference type="GO" id="GO:0005507">
    <property type="term" value="F:copper ion binding"/>
    <property type="evidence" value="ECO:0007669"/>
    <property type="project" value="InterPro"/>
</dbReference>
<dbReference type="Pfam" id="PF00127">
    <property type="entry name" value="Copper-bind"/>
    <property type="match status" value="1"/>
</dbReference>
<evidence type="ECO:0000313" key="7">
    <source>
        <dbReference type="Proteomes" id="UP000295620"/>
    </source>
</evidence>
<keyword evidence="7" id="KW-1185">Reference proteome</keyword>
<dbReference type="Gene3D" id="2.60.40.420">
    <property type="entry name" value="Cupredoxins - blue copper proteins"/>
    <property type="match status" value="1"/>
</dbReference>
<dbReference type="InterPro" id="IPR028871">
    <property type="entry name" value="BlueCu_1_BS"/>
</dbReference>
<dbReference type="InterPro" id="IPR050845">
    <property type="entry name" value="Cu-binding_ET"/>
</dbReference>
<keyword evidence="3" id="KW-0249">Electron transport</keyword>
<feature type="domain" description="Blue (type 1) copper" evidence="5">
    <location>
        <begin position="55"/>
        <end position="172"/>
    </location>
</feature>
<dbReference type="PANTHER" id="PTHR38439">
    <property type="entry name" value="AURACYANIN-B"/>
    <property type="match status" value="1"/>
</dbReference>
<dbReference type="SUPFAM" id="SSF49503">
    <property type="entry name" value="Cupredoxins"/>
    <property type="match status" value="1"/>
</dbReference>
<dbReference type="InterPro" id="IPR008972">
    <property type="entry name" value="Cupredoxin"/>
</dbReference>
<keyword evidence="4" id="KW-0186">Copper</keyword>
<dbReference type="Proteomes" id="UP000295620">
    <property type="component" value="Unassembled WGS sequence"/>
</dbReference>
<evidence type="ECO:0000256" key="3">
    <source>
        <dbReference type="ARBA" id="ARBA00022982"/>
    </source>
</evidence>
<dbReference type="GO" id="GO:0009055">
    <property type="term" value="F:electron transfer activity"/>
    <property type="evidence" value="ECO:0007669"/>
    <property type="project" value="InterPro"/>
</dbReference>
<comment type="caution">
    <text evidence="6">The sequence shown here is derived from an EMBL/GenBank/DDBJ whole genome shotgun (WGS) entry which is preliminary data.</text>
</comment>
<dbReference type="EMBL" id="SNYC01000003">
    <property type="protein sequence ID" value="TDQ11523.1"/>
    <property type="molecule type" value="Genomic_DNA"/>
</dbReference>
<reference evidence="6 7" key="1">
    <citation type="submission" date="2019-03" db="EMBL/GenBank/DDBJ databases">
        <title>Genomic Encyclopedia of Archaeal and Bacterial Type Strains, Phase II (KMG-II): from individual species to whole genera.</title>
        <authorList>
            <person name="Goeker M."/>
        </authorList>
    </citation>
    <scope>NUCLEOTIDE SEQUENCE [LARGE SCALE GENOMIC DNA]</scope>
    <source>
        <strain evidence="6 7">DSM 19035</strain>
    </source>
</reference>
<proteinExistence type="predicted"/>
<evidence type="ECO:0000259" key="5">
    <source>
        <dbReference type="Pfam" id="PF00127"/>
    </source>
</evidence>